<comment type="caution">
    <text evidence="1">The sequence shown here is derived from an EMBL/GenBank/DDBJ whole genome shotgun (WGS) entry which is preliminary data.</text>
</comment>
<dbReference type="Proteomes" id="UP000607653">
    <property type="component" value="Unassembled WGS sequence"/>
</dbReference>
<name>A0A822XS88_NELNU</name>
<reference evidence="1 2" key="1">
    <citation type="journal article" date="2020" name="Mol. Biol. Evol.">
        <title>Distinct Expression and Methylation Patterns for Genes with Different Fates following a Single Whole-Genome Duplication in Flowering Plants.</title>
        <authorList>
            <person name="Shi T."/>
            <person name="Rahmani R.S."/>
            <person name="Gugger P.F."/>
            <person name="Wang M."/>
            <person name="Li H."/>
            <person name="Zhang Y."/>
            <person name="Li Z."/>
            <person name="Wang Q."/>
            <person name="Van de Peer Y."/>
            <person name="Marchal K."/>
            <person name="Chen J."/>
        </authorList>
    </citation>
    <scope>NUCLEOTIDE SEQUENCE [LARGE SCALE GENOMIC DNA]</scope>
    <source>
        <tissue evidence="1">Leaf</tissue>
    </source>
</reference>
<keyword evidence="2" id="KW-1185">Reference proteome</keyword>
<evidence type="ECO:0000313" key="2">
    <source>
        <dbReference type="Proteomes" id="UP000607653"/>
    </source>
</evidence>
<accession>A0A822XS88</accession>
<evidence type="ECO:0000313" key="1">
    <source>
        <dbReference type="EMBL" id="DAD23197.1"/>
    </source>
</evidence>
<dbReference type="AlphaFoldDB" id="A0A822XS88"/>
<protein>
    <submittedName>
        <fullName evidence="1">Uncharacterized protein</fullName>
    </submittedName>
</protein>
<sequence length="42" mass="4795">MISSLAEGSPTHPPLEAYVLSYQIKNRKKEYVLIGCVWLQCK</sequence>
<organism evidence="1 2">
    <name type="scientific">Nelumbo nucifera</name>
    <name type="common">Sacred lotus</name>
    <dbReference type="NCBI Taxonomy" id="4432"/>
    <lineage>
        <taxon>Eukaryota</taxon>
        <taxon>Viridiplantae</taxon>
        <taxon>Streptophyta</taxon>
        <taxon>Embryophyta</taxon>
        <taxon>Tracheophyta</taxon>
        <taxon>Spermatophyta</taxon>
        <taxon>Magnoliopsida</taxon>
        <taxon>Proteales</taxon>
        <taxon>Nelumbonaceae</taxon>
        <taxon>Nelumbo</taxon>
    </lineage>
</organism>
<proteinExistence type="predicted"/>
<dbReference type="EMBL" id="DUZY01000001">
    <property type="protein sequence ID" value="DAD23197.1"/>
    <property type="molecule type" value="Genomic_DNA"/>
</dbReference>
<gene>
    <name evidence="1" type="ORF">HUJ06_024660</name>
</gene>